<dbReference type="AlphaFoldDB" id="A0A8S2ZY41"/>
<reference evidence="1" key="1">
    <citation type="submission" date="2021-02" db="EMBL/GenBank/DDBJ databases">
        <authorList>
            <person name="Nowell W R."/>
        </authorList>
    </citation>
    <scope>NUCLEOTIDE SEQUENCE</scope>
</reference>
<dbReference type="EMBL" id="CAJOBI010118298">
    <property type="protein sequence ID" value="CAF4665765.1"/>
    <property type="molecule type" value="Genomic_DNA"/>
</dbReference>
<evidence type="ECO:0000313" key="2">
    <source>
        <dbReference type="Proteomes" id="UP000676336"/>
    </source>
</evidence>
<sequence length="55" mass="6211">MLTNDFVNPPSNVSTTDSNIIESLDKLQQQLILEEAVDERLESTNNNSFIESIEN</sequence>
<organism evidence="1 2">
    <name type="scientific">Rotaria magnacalcarata</name>
    <dbReference type="NCBI Taxonomy" id="392030"/>
    <lineage>
        <taxon>Eukaryota</taxon>
        <taxon>Metazoa</taxon>
        <taxon>Spiralia</taxon>
        <taxon>Gnathifera</taxon>
        <taxon>Rotifera</taxon>
        <taxon>Eurotatoria</taxon>
        <taxon>Bdelloidea</taxon>
        <taxon>Philodinida</taxon>
        <taxon>Philodinidae</taxon>
        <taxon>Rotaria</taxon>
    </lineage>
</organism>
<dbReference type="Proteomes" id="UP000676336">
    <property type="component" value="Unassembled WGS sequence"/>
</dbReference>
<comment type="caution">
    <text evidence="1">The sequence shown here is derived from an EMBL/GenBank/DDBJ whole genome shotgun (WGS) entry which is preliminary data.</text>
</comment>
<gene>
    <name evidence="1" type="ORF">SMN809_LOCUS41687</name>
</gene>
<protein>
    <submittedName>
        <fullName evidence="1">Uncharacterized protein</fullName>
    </submittedName>
</protein>
<feature type="non-terminal residue" evidence="1">
    <location>
        <position position="1"/>
    </location>
</feature>
<proteinExistence type="predicted"/>
<name>A0A8S2ZY41_9BILA</name>
<feature type="non-terminal residue" evidence="1">
    <location>
        <position position="55"/>
    </location>
</feature>
<evidence type="ECO:0000313" key="1">
    <source>
        <dbReference type="EMBL" id="CAF4665765.1"/>
    </source>
</evidence>
<accession>A0A8S2ZY41</accession>